<organism evidence="1">
    <name type="scientific">marine sediment metagenome</name>
    <dbReference type="NCBI Taxonomy" id="412755"/>
    <lineage>
        <taxon>unclassified sequences</taxon>
        <taxon>metagenomes</taxon>
        <taxon>ecological metagenomes</taxon>
    </lineage>
</organism>
<accession>X1M8Q3</accession>
<reference evidence="1" key="1">
    <citation type="journal article" date="2014" name="Front. Microbiol.">
        <title>High frequency of phylogenetically diverse reductive dehalogenase-homologous genes in deep subseafloor sedimentary metagenomes.</title>
        <authorList>
            <person name="Kawai M."/>
            <person name="Futagami T."/>
            <person name="Toyoda A."/>
            <person name="Takaki Y."/>
            <person name="Nishi S."/>
            <person name="Hori S."/>
            <person name="Arai W."/>
            <person name="Tsubouchi T."/>
            <person name="Morono Y."/>
            <person name="Uchiyama I."/>
            <person name="Ito T."/>
            <person name="Fujiyama A."/>
            <person name="Inagaki F."/>
            <person name="Takami H."/>
        </authorList>
    </citation>
    <scope>NUCLEOTIDE SEQUENCE</scope>
    <source>
        <strain evidence="1">Expedition CK06-06</strain>
    </source>
</reference>
<proteinExistence type="predicted"/>
<feature type="non-terminal residue" evidence="1">
    <location>
        <position position="168"/>
    </location>
</feature>
<sequence length="168" mass="19460">MKQKKLLLLIILTIFIFACERVEHQDENIVILDTDFGHFEKKFIRLSKVQISDEDIYRNYIGFTLNEVTIDSMVFDINCFMTLQFEYHPESIGVECSYSKFYSKFTMGLVSISDGTTQQFTSNICKEYNFSCEIQSIEFIDEQDGFYSAIFSGIICDSTDNIISIENG</sequence>
<gene>
    <name evidence="1" type="ORF">S06H3_32268</name>
</gene>
<evidence type="ECO:0008006" key="2">
    <source>
        <dbReference type="Google" id="ProtNLM"/>
    </source>
</evidence>
<name>X1M8Q3_9ZZZZ</name>
<dbReference type="PROSITE" id="PS51257">
    <property type="entry name" value="PROKAR_LIPOPROTEIN"/>
    <property type="match status" value="1"/>
</dbReference>
<comment type="caution">
    <text evidence="1">The sequence shown here is derived from an EMBL/GenBank/DDBJ whole genome shotgun (WGS) entry which is preliminary data.</text>
</comment>
<dbReference type="AlphaFoldDB" id="X1M8Q3"/>
<evidence type="ECO:0000313" key="1">
    <source>
        <dbReference type="EMBL" id="GAI28007.1"/>
    </source>
</evidence>
<protein>
    <recommendedName>
        <fullName evidence="2">Lipoprotein</fullName>
    </recommendedName>
</protein>
<dbReference type="EMBL" id="BARV01019177">
    <property type="protein sequence ID" value="GAI28007.1"/>
    <property type="molecule type" value="Genomic_DNA"/>
</dbReference>